<evidence type="ECO:0000256" key="2">
    <source>
        <dbReference type="ARBA" id="ARBA00004613"/>
    </source>
</evidence>
<dbReference type="InterPro" id="IPR019793">
    <property type="entry name" value="Peroxidases_heam-ligand_BS"/>
</dbReference>
<organism evidence="18 19">
    <name type="scientific">Miscanthus lutarioriparius</name>
    <dbReference type="NCBI Taxonomy" id="422564"/>
    <lineage>
        <taxon>Eukaryota</taxon>
        <taxon>Viridiplantae</taxon>
        <taxon>Streptophyta</taxon>
        <taxon>Embryophyta</taxon>
        <taxon>Tracheophyta</taxon>
        <taxon>Spermatophyta</taxon>
        <taxon>Magnoliopsida</taxon>
        <taxon>Liliopsida</taxon>
        <taxon>Poales</taxon>
        <taxon>Poaceae</taxon>
        <taxon>PACMAD clade</taxon>
        <taxon>Panicoideae</taxon>
        <taxon>Andropogonodae</taxon>
        <taxon>Andropogoneae</taxon>
        <taxon>Saccharinae</taxon>
        <taxon>Miscanthus</taxon>
    </lineage>
</organism>
<dbReference type="GO" id="GO:0042744">
    <property type="term" value="P:hydrogen peroxide catabolic process"/>
    <property type="evidence" value="ECO:0007669"/>
    <property type="project" value="UniProtKB-KW"/>
</dbReference>
<comment type="similarity">
    <text evidence="3">Belongs to the peroxidase family. Ascorbate peroxidase subfamily.</text>
</comment>
<dbReference type="PANTHER" id="PTHR31388">
    <property type="entry name" value="PEROXIDASE 72-RELATED"/>
    <property type="match status" value="1"/>
</dbReference>
<dbReference type="InterPro" id="IPR002016">
    <property type="entry name" value="Haem_peroxidase"/>
</dbReference>
<keyword evidence="12" id="KW-0376">Hydrogen peroxide</keyword>
<dbReference type="InterPro" id="IPR019794">
    <property type="entry name" value="Peroxidases_AS"/>
</dbReference>
<dbReference type="PROSITE" id="PS00436">
    <property type="entry name" value="PEROXIDASE_2"/>
    <property type="match status" value="1"/>
</dbReference>
<comment type="caution">
    <text evidence="18">The sequence shown here is derived from an EMBL/GenBank/DDBJ whole genome shotgun (WGS) entry which is preliminary data.</text>
</comment>
<keyword evidence="9 14" id="KW-0408">Iron</keyword>
<feature type="binding site" evidence="13">
    <location>
        <position position="97"/>
    </location>
    <ligand>
        <name>substrate</name>
    </ligand>
</feature>
<dbReference type="CDD" id="cd00693">
    <property type="entry name" value="secretory_peroxidase"/>
    <property type="match status" value="1"/>
</dbReference>
<evidence type="ECO:0000256" key="7">
    <source>
        <dbReference type="ARBA" id="ARBA00022837"/>
    </source>
</evidence>
<keyword evidence="19" id="KW-1185">Reference proteome</keyword>
<dbReference type="GO" id="GO:0006979">
    <property type="term" value="P:response to oxidative stress"/>
    <property type="evidence" value="ECO:0007669"/>
    <property type="project" value="InterPro"/>
</dbReference>
<keyword evidence="6 14" id="KW-0479">Metal-binding</keyword>
<evidence type="ECO:0000256" key="3">
    <source>
        <dbReference type="ARBA" id="ARBA00006873"/>
    </source>
</evidence>
<keyword evidence="8" id="KW-0560">Oxidoreductase</keyword>
<feature type="binding site" evidence="14">
    <location>
        <position position="172"/>
    </location>
    <ligand>
        <name>Ca(2+)</name>
        <dbReference type="ChEBI" id="CHEBI:29108"/>
        <label>2</label>
    </ligand>
</feature>
<dbReference type="SUPFAM" id="SSF48113">
    <property type="entry name" value="Heme-dependent peroxidases"/>
    <property type="match status" value="1"/>
</dbReference>
<evidence type="ECO:0000313" key="19">
    <source>
        <dbReference type="Proteomes" id="UP000604825"/>
    </source>
</evidence>
<keyword evidence="11" id="KW-0873">Pyrrolidone carboxylic acid</keyword>
<feature type="domain" description="Plant heme peroxidase family profile" evidence="17">
    <location>
        <begin position="56"/>
        <end position="252"/>
    </location>
</feature>
<gene>
    <name evidence="18" type="ORF">NCGR_LOCUS63372</name>
</gene>
<evidence type="ECO:0000256" key="13">
    <source>
        <dbReference type="PIRSR" id="PIRSR600823-2"/>
    </source>
</evidence>
<dbReference type="GO" id="GO:0046872">
    <property type="term" value="F:metal ion binding"/>
    <property type="evidence" value="ECO:0007669"/>
    <property type="project" value="UniProtKB-KW"/>
</dbReference>
<feature type="signal peptide" evidence="16">
    <location>
        <begin position="1"/>
        <end position="22"/>
    </location>
</feature>
<dbReference type="InterPro" id="IPR010255">
    <property type="entry name" value="Haem_peroxidase_sf"/>
</dbReference>
<dbReference type="Pfam" id="PF00141">
    <property type="entry name" value="peroxidase"/>
    <property type="match status" value="1"/>
</dbReference>
<sequence length="252" mass="27011">MAAPTLMQCLVAISLLSCVTHAQLSTTFYASSCPNLQTIVRTAMTQAVSAEPRMGASLLRLFFHDCFVQLGGPTWTVYLGRRDARTASQSDANANLPGPGSSLATLVTMFGNKGLSARDMTALSGAHTIGQARCATFRDRIYNDANINATFASLRQQTCPQSGGDAELAPIDVQSPDLFDNAYYQNLMSRQGLFHSDQELFSGGSQDALVKKYSGNAGMFAADFARAMVRMGAISPLTGTQGEVRLDCRKVN</sequence>
<dbReference type="PRINTS" id="PR00458">
    <property type="entry name" value="PEROXIDASE"/>
</dbReference>
<keyword evidence="16" id="KW-0732">Signal</keyword>
<evidence type="ECO:0000256" key="8">
    <source>
        <dbReference type="ARBA" id="ARBA00023002"/>
    </source>
</evidence>
<dbReference type="Proteomes" id="UP000604825">
    <property type="component" value="Unassembled WGS sequence"/>
</dbReference>
<feature type="binding site" evidence="14">
    <location>
        <position position="180"/>
    </location>
    <ligand>
        <name>Ca(2+)</name>
        <dbReference type="ChEBI" id="CHEBI:29108"/>
        <label>2</label>
    </ligand>
</feature>
<dbReference type="PROSITE" id="PS00435">
    <property type="entry name" value="PEROXIDASE_1"/>
    <property type="match status" value="1"/>
</dbReference>
<feature type="disulfide bond" evidence="15">
    <location>
        <begin position="134"/>
        <end position="159"/>
    </location>
</feature>
<evidence type="ECO:0000256" key="10">
    <source>
        <dbReference type="ARBA" id="ARBA00023157"/>
    </source>
</evidence>
<dbReference type="InterPro" id="IPR033905">
    <property type="entry name" value="Secretory_peroxidase"/>
</dbReference>
<dbReference type="FunFam" id="1.10.420.10:FF:000001">
    <property type="entry name" value="Peroxidase"/>
    <property type="match status" value="1"/>
</dbReference>
<dbReference type="PANTHER" id="PTHR31388:SF99">
    <property type="entry name" value="PEROXIDASE"/>
    <property type="match status" value="1"/>
</dbReference>
<evidence type="ECO:0000256" key="16">
    <source>
        <dbReference type="SAM" id="SignalP"/>
    </source>
</evidence>
<evidence type="ECO:0000256" key="6">
    <source>
        <dbReference type="ARBA" id="ARBA00022723"/>
    </source>
</evidence>
<comment type="cofactor">
    <cofactor evidence="14">
        <name>Ca(2+)</name>
        <dbReference type="ChEBI" id="CHEBI:29108"/>
    </cofactor>
    <text evidence="14">Binds 2 calcium ions per subunit.</text>
</comment>
<evidence type="ECO:0000256" key="15">
    <source>
        <dbReference type="PIRSR" id="PIRSR600823-5"/>
    </source>
</evidence>
<feature type="chain" id="PRO_5032268424" description="Plant heme peroxidase family profile domain-containing protein" evidence="16">
    <location>
        <begin position="23"/>
        <end position="252"/>
    </location>
</feature>
<feature type="binding site" description="axial binding residue" evidence="14">
    <location>
        <position position="127"/>
    </location>
    <ligand>
        <name>heme b</name>
        <dbReference type="ChEBI" id="CHEBI:60344"/>
    </ligand>
    <ligandPart>
        <name>Fe</name>
        <dbReference type="ChEBI" id="CHEBI:18248"/>
    </ligandPart>
</feature>
<evidence type="ECO:0000256" key="14">
    <source>
        <dbReference type="PIRSR" id="PIRSR600823-3"/>
    </source>
</evidence>
<keyword evidence="10 15" id="KW-1015">Disulfide bond</keyword>
<keyword evidence="4" id="KW-0575">Peroxidase</keyword>
<keyword evidence="7 14" id="KW-0106">Calcium</keyword>
<dbReference type="AlphaFoldDB" id="A0A811SAM8"/>
<evidence type="ECO:0000256" key="4">
    <source>
        <dbReference type="ARBA" id="ARBA00022559"/>
    </source>
</evidence>
<dbReference type="EMBL" id="CAJGYO010000019">
    <property type="protein sequence ID" value="CAD6339274.1"/>
    <property type="molecule type" value="Genomic_DNA"/>
</dbReference>
<dbReference type="OrthoDB" id="2113341at2759"/>
<dbReference type="Gene3D" id="1.10.520.10">
    <property type="match status" value="1"/>
</dbReference>
<accession>A0A811SAM8</accession>
<dbReference type="Gene3D" id="1.10.420.10">
    <property type="entry name" value="Peroxidase, domain 2"/>
    <property type="match status" value="1"/>
</dbReference>
<dbReference type="GO" id="GO:0020037">
    <property type="term" value="F:heme binding"/>
    <property type="evidence" value="ECO:0007669"/>
    <property type="project" value="InterPro"/>
</dbReference>
<keyword evidence="5" id="KW-0349">Heme</keyword>
<evidence type="ECO:0000256" key="1">
    <source>
        <dbReference type="ARBA" id="ARBA00000189"/>
    </source>
</evidence>
<dbReference type="GO" id="GO:0140825">
    <property type="term" value="F:lactoperoxidase activity"/>
    <property type="evidence" value="ECO:0007669"/>
    <property type="project" value="UniProtKB-EC"/>
</dbReference>
<evidence type="ECO:0000256" key="11">
    <source>
        <dbReference type="ARBA" id="ARBA00023283"/>
    </source>
</evidence>
<comment type="catalytic activity">
    <reaction evidence="1">
        <text>2 a phenolic donor + H2O2 = 2 a phenolic radical donor + 2 H2O</text>
        <dbReference type="Rhea" id="RHEA:56136"/>
        <dbReference type="ChEBI" id="CHEBI:15377"/>
        <dbReference type="ChEBI" id="CHEBI:16240"/>
        <dbReference type="ChEBI" id="CHEBI:139520"/>
        <dbReference type="ChEBI" id="CHEBI:139521"/>
        <dbReference type="EC" id="1.11.1.7"/>
    </reaction>
</comment>
<evidence type="ECO:0000256" key="5">
    <source>
        <dbReference type="ARBA" id="ARBA00022617"/>
    </source>
</evidence>
<evidence type="ECO:0000256" key="12">
    <source>
        <dbReference type="ARBA" id="ARBA00023324"/>
    </source>
</evidence>
<protein>
    <recommendedName>
        <fullName evidence="17">Plant heme peroxidase family profile domain-containing protein</fullName>
    </recommendedName>
</protein>
<dbReference type="PRINTS" id="PR00461">
    <property type="entry name" value="PLPEROXIDASE"/>
</dbReference>
<comment type="cofactor">
    <cofactor evidence="14">
        <name>heme b</name>
        <dbReference type="ChEBI" id="CHEBI:60344"/>
    </cofactor>
    <text evidence="14">Binds 1 heme b (iron(II)-protoporphyrin IX) group per subunit.</text>
</comment>
<name>A0A811SAM8_9POAL</name>
<feature type="binding site" evidence="14">
    <location>
        <position position="128"/>
    </location>
    <ligand>
        <name>Ca(2+)</name>
        <dbReference type="ChEBI" id="CHEBI:29108"/>
        <label>2</label>
    </ligand>
</feature>
<proteinExistence type="inferred from homology"/>
<dbReference type="GO" id="GO:0005576">
    <property type="term" value="C:extracellular region"/>
    <property type="evidence" value="ECO:0007669"/>
    <property type="project" value="UniProtKB-SubCell"/>
</dbReference>
<reference evidence="18" key="1">
    <citation type="submission" date="2020-10" db="EMBL/GenBank/DDBJ databases">
        <authorList>
            <person name="Han B."/>
            <person name="Lu T."/>
            <person name="Zhao Q."/>
            <person name="Huang X."/>
            <person name="Zhao Y."/>
        </authorList>
    </citation>
    <scope>NUCLEOTIDE SEQUENCE</scope>
</reference>
<dbReference type="InterPro" id="IPR000823">
    <property type="entry name" value="Peroxidase_pln"/>
</dbReference>
<evidence type="ECO:0000259" key="17">
    <source>
        <dbReference type="PROSITE" id="PS50873"/>
    </source>
</evidence>
<dbReference type="PROSITE" id="PS50873">
    <property type="entry name" value="PEROXIDASE_4"/>
    <property type="match status" value="1"/>
</dbReference>
<evidence type="ECO:0000313" key="18">
    <source>
        <dbReference type="EMBL" id="CAD6339274.1"/>
    </source>
</evidence>
<comment type="subcellular location">
    <subcellularLocation>
        <location evidence="2">Secreted</location>
    </subcellularLocation>
</comment>
<evidence type="ECO:0000256" key="9">
    <source>
        <dbReference type="ARBA" id="ARBA00023004"/>
    </source>
</evidence>